<dbReference type="AlphaFoldDB" id="D4YS46"/>
<keyword evidence="3" id="KW-1185">Reference proteome</keyword>
<evidence type="ECO:0000259" key="1">
    <source>
        <dbReference type="Pfam" id="PF13349"/>
    </source>
</evidence>
<dbReference type="eggNOG" id="COG3595">
    <property type="taxonomic scope" value="Bacteria"/>
</dbReference>
<accession>D4YS46</accession>
<organism evidence="2 3">
    <name type="scientific">Lactobacillus amylolyticus DSM 11664</name>
    <dbReference type="NCBI Taxonomy" id="585524"/>
    <lineage>
        <taxon>Bacteria</taxon>
        <taxon>Bacillati</taxon>
        <taxon>Bacillota</taxon>
        <taxon>Bacilli</taxon>
        <taxon>Lactobacillales</taxon>
        <taxon>Lactobacillaceae</taxon>
        <taxon>Lactobacillus</taxon>
    </lineage>
</organism>
<dbReference type="PATRIC" id="fig|585524.9.peg.920"/>
<dbReference type="Pfam" id="PF13349">
    <property type="entry name" value="DUF4097"/>
    <property type="match status" value="1"/>
</dbReference>
<feature type="domain" description="DUF4097" evidence="1">
    <location>
        <begin position="26"/>
        <end position="228"/>
    </location>
</feature>
<dbReference type="STRING" id="83683.B1745_02880"/>
<gene>
    <name evidence="2" type="ORF">HMPREF0493_0324</name>
</gene>
<comment type="caution">
    <text evidence="2">The sequence shown here is derived from an EMBL/GenBank/DDBJ whole genome shotgun (WGS) entry which is preliminary data.</text>
</comment>
<dbReference type="EMBL" id="ADNY01000013">
    <property type="protein sequence ID" value="EFG55861.1"/>
    <property type="molecule type" value="Genomic_DNA"/>
</dbReference>
<evidence type="ECO:0000313" key="2">
    <source>
        <dbReference type="EMBL" id="EFG55861.1"/>
    </source>
</evidence>
<name>D4YS46_9LACO</name>
<dbReference type="InterPro" id="IPR025164">
    <property type="entry name" value="Toastrack_DUF4097"/>
</dbReference>
<evidence type="ECO:0000313" key="3">
    <source>
        <dbReference type="Proteomes" id="UP000004069"/>
    </source>
</evidence>
<dbReference type="OrthoDB" id="2323446at2"/>
<reference evidence="2 3" key="1">
    <citation type="submission" date="2010-04" db="EMBL/GenBank/DDBJ databases">
        <authorList>
            <person name="Muzny D."/>
            <person name="Qin X."/>
            <person name="Deng J."/>
            <person name="Jiang H."/>
            <person name="Liu Y."/>
            <person name="Qu J."/>
            <person name="Song X.-Z."/>
            <person name="Zhang L."/>
            <person name="Thornton R."/>
            <person name="Coyle M."/>
            <person name="Francisco L."/>
            <person name="Jackson L."/>
            <person name="Javaid M."/>
            <person name="Korchina V."/>
            <person name="Kovar C."/>
            <person name="Mata R."/>
            <person name="Mathew T."/>
            <person name="Ngo R."/>
            <person name="Nguyen L."/>
            <person name="Nguyen N."/>
            <person name="Okwuonu G."/>
            <person name="Ongeri F."/>
            <person name="Pham C."/>
            <person name="Simmons D."/>
            <person name="Wilczek-Boney K."/>
            <person name="Hale W."/>
            <person name="Jakkamsetti A."/>
            <person name="Pham P."/>
            <person name="Ruth R."/>
            <person name="San Lucas F."/>
            <person name="Warren J."/>
            <person name="Zhang J."/>
            <person name="Zhao Z."/>
            <person name="Zhou C."/>
            <person name="Zhu D."/>
            <person name="Lee S."/>
            <person name="Bess C."/>
            <person name="Blankenburg K."/>
            <person name="Forbes L."/>
            <person name="Fu Q."/>
            <person name="Gubbala S."/>
            <person name="Hirani K."/>
            <person name="Jayaseelan J.C."/>
            <person name="Lara F."/>
            <person name="Munidasa M."/>
            <person name="Palculict T."/>
            <person name="Patil S."/>
            <person name="Pu L.-L."/>
            <person name="Saada N."/>
            <person name="Tang L."/>
            <person name="Weissenberger G."/>
            <person name="Zhu Y."/>
            <person name="Hemphill L."/>
            <person name="Shang Y."/>
            <person name="Youmans B."/>
            <person name="Ayvaz T."/>
            <person name="Ross M."/>
            <person name="Santibanez J."/>
            <person name="Aqrawi P."/>
            <person name="Gross S."/>
            <person name="Joshi V."/>
            <person name="Fowler G."/>
            <person name="Nazareth L."/>
            <person name="Reid J."/>
            <person name="Worley K."/>
            <person name="Petrosino J."/>
            <person name="Highlander S."/>
            <person name="Gibbs R."/>
        </authorList>
    </citation>
    <scope>NUCLEOTIDE SEQUENCE [LARGE SCALE GENOMIC DNA]</scope>
    <source>
        <strain evidence="2 3">DSM 11664</strain>
    </source>
</reference>
<dbReference type="Proteomes" id="UP000004069">
    <property type="component" value="Unassembled WGS sequence"/>
</dbReference>
<proteinExistence type="predicted"/>
<dbReference type="RefSeq" id="WP_006351478.1">
    <property type="nucleotide sequence ID" value="NZ_ADNY01000013.1"/>
</dbReference>
<sequence>MFFTKAKKDDDDIKTIDQVLSNDSFDALRVDFKSLNLEVKAGNKFEIKYHGSEYKKPEIDEDDGVMNVKEPDVRDKEIKRWEKGFFKIEVHSSHDGEVTITLPQETELEQFDLHMMSGNVRMKQFAINDLQVESMSGNLDGKTLKLGTIDISVTSGNINLDEVRAKAGEISLTSGDFRLENSRVSDKLEVSTVSGDNLVKNIQVGRCHLSTVSGNNRIFGKKSKEAEISGNASLLKMATVSGDNTVE</sequence>
<protein>
    <recommendedName>
        <fullName evidence="1">DUF4097 domain-containing protein</fullName>
    </recommendedName>
</protein>